<keyword evidence="3" id="KW-1185">Reference proteome</keyword>
<protein>
    <recommendedName>
        <fullName evidence="4">DUF4283 domain-containing protein</fullName>
    </recommendedName>
</protein>
<name>A0A803QDS1_CANSA</name>
<evidence type="ECO:0000313" key="2">
    <source>
        <dbReference type="EnsemblPlants" id="cds.evm.model.09.1226"/>
    </source>
</evidence>
<dbReference type="EnsemblPlants" id="evm.model.09.1226">
    <property type="protein sequence ID" value="cds.evm.model.09.1226"/>
    <property type="gene ID" value="evm.TU.09.1226"/>
</dbReference>
<dbReference type="EMBL" id="UZAU01000759">
    <property type="status" value="NOT_ANNOTATED_CDS"/>
    <property type="molecule type" value="Genomic_DNA"/>
</dbReference>
<dbReference type="AlphaFoldDB" id="A0A803QDS1"/>
<reference evidence="2" key="2">
    <citation type="submission" date="2021-03" db="UniProtKB">
        <authorList>
            <consortium name="EnsemblPlants"/>
        </authorList>
    </citation>
    <scope>IDENTIFICATION</scope>
</reference>
<dbReference type="PANTHER" id="PTHR31286:SF165">
    <property type="entry name" value="DUF4283 DOMAIN-CONTAINING PROTEIN"/>
    <property type="match status" value="1"/>
</dbReference>
<evidence type="ECO:0008006" key="4">
    <source>
        <dbReference type="Google" id="ProtNLM"/>
    </source>
</evidence>
<dbReference type="InterPro" id="IPR040256">
    <property type="entry name" value="At4g02000-like"/>
</dbReference>
<feature type="region of interest" description="Disordered" evidence="1">
    <location>
        <begin position="1"/>
        <end position="32"/>
    </location>
</feature>
<feature type="compositionally biased region" description="Basic residues" evidence="1">
    <location>
        <begin position="1"/>
        <end position="23"/>
    </location>
</feature>
<organism evidence="2 3">
    <name type="scientific">Cannabis sativa</name>
    <name type="common">Hemp</name>
    <name type="synonym">Marijuana</name>
    <dbReference type="NCBI Taxonomy" id="3483"/>
    <lineage>
        <taxon>Eukaryota</taxon>
        <taxon>Viridiplantae</taxon>
        <taxon>Streptophyta</taxon>
        <taxon>Embryophyta</taxon>
        <taxon>Tracheophyta</taxon>
        <taxon>Spermatophyta</taxon>
        <taxon>Magnoliopsida</taxon>
        <taxon>eudicotyledons</taxon>
        <taxon>Gunneridae</taxon>
        <taxon>Pentapetalae</taxon>
        <taxon>rosids</taxon>
        <taxon>fabids</taxon>
        <taxon>Rosales</taxon>
        <taxon>Cannabaceae</taxon>
        <taxon>Cannabis</taxon>
    </lineage>
</organism>
<evidence type="ECO:0000256" key="1">
    <source>
        <dbReference type="SAM" id="MobiDB-lite"/>
    </source>
</evidence>
<reference evidence="2" key="1">
    <citation type="submission" date="2018-11" db="EMBL/GenBank/DDBJ databases">
        <authorList>
            <person name="Grassa J C."/>
        </authorList>
    </citation>
    <scope>NUCLEOTIDE SEQUENCE [LARGE SCALE GENOMIC DNA]</scope>
</reference>
<proteinExistence type="predicted"/>
<dbReference type="Gramene" id="evm.model.09.1226">
    <property type="protein sequence ID" value="cds.evm.model.09.1226"/>
    <property type="gene ID" value="evm.TU.09.1226"/>
</dbReference>
<accession>A0A803QDS1</accession>
<dbReference type="Proteomes" id="UP000596661">
    <property type="component" value="Chromosome 9"/>
</dbReference>
<dbReference type="PANTHER" id="PTHR31286">
    <property type="entry name" value="GLYCINE-RICH CELL WALL STRUCTURAL PROTEIN 1.8-LIKE"/>
    <property type="match status" value="1"/>
</dbReference>
<sequence length="343" mass="39423">MAKTRATKQGKPRSQAKKKKKRGPQSSLDAKKTKLMDEVLRIEPILFSDEEDIRGEDQNTRKSILPGKTPSIVCYVLGANPPMSILDGFVRRVWKDKIDKVGMISYGVFLVLFKKIEDRDQGLELKYWGEQVLYKIISQVGVPVMLDSFTKAKEKLNYSRILIEVSLQQEFPEKIWFEDENGDDTVVYVNYEWKPTTCAHCKGVEETRAKKTSDEEGFLPPKKVWKEKVIGKQNVSVVAVANSFESLQRINENKQQNVDGNVEVTSILTKNIIKRMVDSHWENLQFPGMQILTIKLDRRERVKGIQQLAEDETRMKVEGEEYEIEDDEEAFMEGSIADLNQGK</sequence>
<evidence type="ECO:0000313" key="3">
    <source>
        <dbReference type="Proteomes" id="UP000596661"/>
    </source>
</evidence>